<feature type="transmembrane region" description="Helical" evidence="1">
    <location>
        <begin position="352"/>
        <end position="372"/>
    </location>
</feature>
<dbReference type="RefSeq" id="WP_272111598.1">
    <property type="nucleotide sequence ID" value="NZ_JAQMLV010000002.1"/>
</dbReference>
<protein>
    <submittedName>
        <fullName evidence="2">O-antigen ligase</fullName>
    </submittedName>
</protein>
<name>A0AAW6E395_9FIRM</name>
<dbReference type="EMBL" id="JAQMLV010000002">
    <property type="protein sequence ID" value="MDB8743713.1"/>
    <property type="molecule type" value="Genomic_DNA"/>
</dbReference>
<comment type="caution">
    <text evidence="2">The sequence shown here is derived from an EMBL/GenBank/DDBJ whole genome shotgun (WGS) entry which is preliminary data.</text>
</comment>
<keyword evidence="1" id="KW-1133">Transmembrane helix</keyword>
<keyword evidence="1" id="KW-0812">Transmembrane</keyword>
<feature type="transmembrane region" description="Helical" evidence="1">
    <location>
        <begin position="7"/>
        <end position="33"/>
    </location>
</feature>
<gene>
    <name evidence="2" type="ORF">PNU62_01645</name>
</gene>
<evidence type="ECO:0000313" key="3">
    <source>
        <dbReference type="Proteomes" id="UP001211015"/>
    </source>
</evidence>
<feature type="transmembrane region" description="Helical" evidence="1">
    <location>
        <begin position="53"/>
        <end position="75"/>
    </location>
</feature>
<sequence length="421" mass="48184">MILIIILLIFVAKTIWLVWFNPITFINIVYLIWEALGRIGYMGQYVPTYDSSIFILINILIINIFIIVGFGLPRIEIGNYKNNSRSYIVSKNKSRNVLLLTRIICLIINLSISINLLKMLLSGSLLITSIRQLSYSTSYGSKDYIIIFFNTGIYYFYQYFIRGFAFFDLSFSLVLLIKSEKKISLITIINFALWAFIMLSRVEILKAVILCGIIICLSDVKLNKKQKKVLKRAIFFLLIAVAIIFSFRSINKEKNVIFNSIDSLIIDFSGSNYMFSSFFNQYFTYGAVADVPYCLKILGGFGTIVEYVIAIIFGYYFDHDAANKFLTQGHNIGSSDHYNAFYTMFFDPLNTGGVLGCVIFSILLGLIVGVLYKKFFYDRGARDLYMVSYFTYVIVMGTYNYTITVAGAVVILFAMLYPQKK</sequence>
<feature type="transmembrane region" description="Helical" evidence="1">
    <location>
        <begin position="384"/>
        <end position="417"/>
    </location>
</feature>
<feature type="transmembrane region" description="Helical" evidence="1">
    <location>
        <begin position="295"/>
        <end position="317"/>
    </location>
</feature>
<dbReference type="AlphaFoldDB" id="A0AAW6E395"/>
<accession>A0AAW6E395</accession>
<keyword evidence="1" id="KW-0472">Membrane</keyword>
<dbReference type="Proteomes" id="UP001211015">
    <property type="component" value="Unassembled WGS sequence"/>
</dbReference>
<feature type="transmembrane region" description="Helical" evidence="1">
    <location>
        <begin position="183"/>
        <end position="199"/>
    </location>
</feature>
<proteinExistence type="predicted"/>
<keyword evidence="2" id="KW-0436">Ligase</keyword>
<dbReference type="GO" id="GO:0016874">
    <property type="term" value="F:ligase activity"/>
    <property type="evidence" value="ECO:0007669"/>
    <property type="project" value="UniProtKB-KW"/>
</dbReference>
<evidence type="ECO:0000313" key="2">
    <source>
        <dbReference type="EMBL" id="MDB8743713.1"/>
    </source>
</evidence>
<feature type="transmembrane region" description="Helical" evidence="1">
    <location>
        <begin position="96"/>
        <end position="117"/>
    </location>
</feature>
<feature type="transmembrane region" description="Helical" evidence="1">
    <location>
        <begin position="234"/>
        <end position="250"/>
    </location>
</feature>
<evidence type="ECO:0000256" key="1">
    <source>
        <dbReference type="SAM" id="Phobius"/>
    </source>
</evidence>
<reference evidence="2" key="1">
    <citation type="submission" date="2023-01" db="EMBL/GenBank/DDBJ databases">
        <title>Human gut microbiome strain richness.</title>
        <authorList>
            <person name="Chen-Liaw A."/>
        </authorList>
    </citation>
    <scope>NUCLEOTIDE SEQUENCE</scope>
    <source>
        <strain evidence="2">1001275st1_F4_1001275B_160808</strain>
    </source>
</reference>
<dbReference type="NCBIfam" id="TIGR04370">
    <property type="entry name" value="glyco_rpt_poly"/>
    <property type="match status" value="1"/>
</dbReference>
<organism evidence="2 3">
    <name type="scientific">Ruminococcus bicirculans</name>
    <name type="common">ex Wegman et al. 2014</name>
    <dbReference type="NCBI Taxonomy" id="1160721"/>
    <lineage>
        <taxon>Bacteria</taxon>
        <taxon>Bacillati</taxon>
        <taxon>Bacillota</taxon>
        <taxon>Clostridia</taxon>
        <taxon>Eubacteriales</taxon>
        <taxon>Oscillospiraceae</taxon>
        <taxon>Ruminococcus</taxon>
    </lineage>
</organism>